<name>A0A4R6UI50_9GAMM</name>
<dbReference type="InterPro" id="IPR032818">
    <property type="entry name" value="DedA-like"/>
</dbReference>
<keyword evidence="10" id="KW-1185">Reference proteome</keyword>
<sequence length="237" mass="26160">MWQDLLNWAQGHTEWAVPVVFLFAFLESLIVVSLFVPGWLLLVGMGSLVGAGVLPFYPIVIAAYCGAVIGESLGFWVGARHAEWVRQAKFAEQHRALLDRSVTAFARYGPLALVLGRFIGPIRAVLPFVAGVMHYPWRRFLPINLLSGLAWAPAYLLPGMVVGASFNIPLKNLWPLAFHFALIVALVWALVRLLPGYRKSAAVVGGLILALVIVLPFTGYWGVFLQVLRQLNQVIHP</sequence>
<evidence type="ECO:0000313" key="9">
    <source>
        <dbReference type="EMBL" id="TDQ46481.1"/>
    </source>
</evidence>
<feature type="transmembrane region" description="Helical" evidence="7">
    <location>
        <begin position="20"/>
        <end position="42"/>
    </location>
</feature>
<dbReference type="PANTHER" id="PTHR30353">
    <property type="entry name" value="INNER MEMBRANE PROTEIN DEDA-RELATED"/>
    <property type="match status" value="1"/>
</dbReference>
<evidence type="ECO:0000256" key="5">
    <source>
        <dbReference type="ARBA" id="ARBA00022989"/>
    </source>
</evidence>
<keyword evidence="3 7" id="KW-1003">Cell membrane</keyword>
<evidence type="ECO:0000256" key="6">
    <source>
        <dbReference type="ARBA" id="ARBA00023136"/>
    </source>
</evidence>
<dbReference type="GO" id="GO:0005886">
    <property type="term" value="C:plasma membrane"/>
    <property type="evidence" value="ECO:0007669"/>
    <property type="project" value="UniProtKB-SubCell"/>
</dbReference>
<dbReference type="Pfam" id="PF09335">
    <property type="entry name" value="VTT_dom"/>
    <property type="match status" value="1"/>
</dbReference>
<dbReference type="PANTHER" id="PTHR30353:SF15">
    <property type="entry name" value="INNER MEMBRANE PROTEIN YABI"/>
    <property type="match status" value="1"/>
</dbReference>
<gene>
    <name evidence="9" type="ORF">EV696_11322</name>
</gene>
<evidence type="ECO:0000256" key="7">
    <source>
        <dbReference type="RuleBase" id="RU367016"/>
    </source>
</evidence>
<proteinExistence type="inferred from homology"/>
<feature type="transmembrane region" description="Helical" evidence="7">
    <location>
        <begin position="54"/>
        <end position="77"/>
    </location>
</feature>
<evidence type="ECO:0000259" key="8">
    <source>
        <dbReference type="Pfam" id="PF09335"/>
    </source>
</evidence>
<evidence type="ECO:0000256" key="2">
    <source>
        <dbReference type="ARBA" id="ARBA00010792"/>
    </source>
</evidence>
<accession>A0A4R6UI50</accession>
<feature type="domain" description="VTT" evidence="8">
    <location>
        <begin position="36"/>
        <end position="159"/>
    </location>
</feature>
<keyword evidence="4 7" id="KW-0812">Transmembrane</keyword>
<keyword evidence="5 7" id="KW-1133">Transmembrane helix</keyword>
<feature type="transmembrane region" description="Helical" evidence="7">
    <location>
        <begin position="176"/>
        <end position="194"/>
    </location>
</feature>
<feature type="transmembrane region" description="Helical" evidence="7">
    <location>
        <begin position="201"/>
        <end position="223"/>
    </location>
</feature>
<dbReference type="EMBL" id="SNYM01000013">
    <property type="protein sequence ID" value="TDQ46481.1"/>
    <property type="molecule type" value="Genomic_DNA"/>
</dbReference>
<evidence type="ECO:0000256" key="1">
    <source>
        <dbReference type="ARBA" id="ARBA00004651"/>
    </source>
</evidence>
<comment type="subcellular location">
    <subcellularLocation>
        <location evidence="1 7">Cell membrane</location>
        <topology evidence="1 7">Multi-pass membrane protein</topology>
    </subcellularLocation>
</comment>
<dbReference type="InterPro" id="IPR032816">
    <property type="entry name" value="VTT_dom"/>
</dbReference>
<evidence type="ECO:0000256" key="4">
    <source>
        <dbReference type="ARBA" id="ARBA00022692"/>
    </source>
</evidence>
<evidence type="ECO:0000313" key="10">
    <source>
        <dbReference type="Proteomes" id="UP000295375"/>
    </source>
</evidence>
<feature type="transmembrane region" description="Helical" evidence="7">
    <location>
        <begin position="149"/>
        <end position="170"/>
    </location>
</feature>
<comment type="similarity">
    <text evidence="2 7">Belongs to the DedA family.</text>
</comment>
<organism evidence="9 10">
    <name type="scientific">Permianibacter aggregans</name>
    <dbReference type="NCBI Taxonomy" id="1510150"/>
    <lineage>
        <taxon>Bacteria</taxon>
        <taxon>Pseudomonadati</taxon>
        <taxon>Pseudomonadota</taxon>
        <taxon>Gammaproteobacteria</taxon>
        <taxon>Pseudomonadales</taxon>
        <taxon>Pseudomonadaceae</taxon>
        <taxon>Permianibacter</taxon>
    </lineage>
</organism>
<comment type="caution">
    <text evidence="9">The sequence shown here is derived from an EMBL/GenBank/DDBJ whole genome shotgun (WGS) entry which is preliminary data.</text>
</comment>
<protein>
    <submittedName>
        <fullName evidence="9">Membrane protein DedA with SNARE-associated domain</fullName>
    </submittedName>
</protein>
<dbReference type="Proteomes" id="UP000295375">
    <property type="component" value="Unassembled WGS sequence"/>
</dbReference>
<dbReference type="AlphaFoldDB" id="A0A4R6UI50"/>
<dbReference type="RefSeq" id="WP_133591690.1">
    <property type="nucleotide sequence ID" value="NZ_CP037953.1"/>
</dbReference>
<evidence type="ECO:0000256" key="3">
    <source>
        <dbReference type="ARBA" id="ARBA00022475"/>
    </source>
</evidence>
<keyword evidence="6 7" id="KW-0472">Membrane</keyword>
<reference evidence="9 10" key="1">
    <citation type="submission" date="2019-03" db="EMBL/GenBank/DDBJ databases">
        <title>Genomic Encyclopedia of Type Strains, Phase IV (KMG-IV): sequencing the most valuable type-strain genomes for metagenomic binning, comparative biology and taxonomic classification.</title>
        <authorList>
            <person name="Goeker M."/>
        </authorList>
    </citation>
    <scope>NUCLEOTIDE SEQUENCE [LARGE SCALE GENOMIC DNA]</scope>
    <source>
        <strain evidence="9 10">DSM 103792</strain>
    </source>
</reference>
<dbReference type="OrthoDB" id="9780918at2"/>